<comment type="caution">
    <text evidence="1">The sequence shown here is derived from an EMBL/GenBank/DDBJ whole genome shotgun (WGS) entry which is preliminary data.</text>
</comment>
<name>A0ACB9BEK5_ARCLA</name>
<accession>A0ACB9BEK5</accession>
<gene>
    <name evidence="1" type="ORF">L6452_20017</name>
</gene>
<proteinExistence type="predicted"/>
<reference evidence="2" key="1">
    <citation type="journal article" date="2022" name="Mol. Ecol. Resour.">
        <title>The genomes of chicory, endive, great burdock and yacon provide insights into Asteraceae palaeo-polyploidization history and plant inulin production.</title>
        <authorList>
            <person name="Fan W."/>
            <person name="Wang S."/>
            <person name="Wang H."/>
            <person name="Wang A."/>
            <person name="Jiang F."/>
            <person name="Liu H."/>
            <person name="Zhao H."/>
            <person name="Xu D."/>
            <person name="Zhang Y."/>
        </authorList>
    </citation>
    <scope>NUCLEOTIDE SEQUENCE [LARGE SCALE GENOMIC DNA]</scope>
    <source>
        <strain evidence="2">cv. Niubang</strain>
    </source>
</reference>
<dbReference type="Proteomes" id="UP001055879">
    <property type="component" value="Linkage Group LG06"/>
</dbReference>
<dbReference type="EMBL" id="CM042052">
    <property type="protein sequence ID" value="KAI3719125.1"/>
    <property type="molecule type" value="Genomic_DNA"/>
</dbReference>
<protein>
    <submittedName>
        <fullName evidence="1">Uncharacterized protein</fullName>
    </submittedName>
</protein>
<evidence type="ECO:0000313" key="2">
    <source>
        <dbReference type="Proteomes" id="UP001055879"/>
    </source>
</evidence>
<evidence type="ECO:0000313" key="1">
    <source>
        <dbReference type="EMBL" id="KAI3719125.1"/>
    </source>
</evidence>
<organism evidence="1 2">
    <name type="scientific">Arctium lappa</name>
    <name type="common">Greater burdock</name>
    <name type="synonym">Lappa major</name>
    <dbReference type="NCBI Taxonomy" id="4217"/>
    <lineage>
        <taxon>Eukaryota</taxon>
        <taxon>Viridiplantae</taxon>
        <taxon>Streptophyta</taxon>
        <taxon>Embryophyta</taxon>
        <taxon>Tracheophyta</taxon>
        <taxon>Spermatophyta</taxon>
        <taxon>Magnoliopsida</taxon>
        <taxon>eudicotyledons</taxon>
        <taxon>Gunneridae</taxon>
        <taxon>Pentapetalae</taxon>
        <taxon>asterids</taxon>
        <taxon>campanulids</taxon>
        <taxon>Asterales</taxon>
        <taxon>Asteraceae</taxon>
        <taxon>Carduoideae</taxon>
        <taxon>Cardueae</taxon>
        <taxon>Arctiinae</taxon>
        <taxon>Arctium</taxon>
    </lineage>
</organism>
<keyword evidence="2" id="KW-1185">Reference proteome</keyword>
<sequence>MTAAARRGYLREWDEFQKTVVCVFKWPPQLRRRRVFRRLTGLVFNYPISLLVLFPAAPTVGFSETPPFRRFRSR</sequence>
<reference evidence="1 2" key="2">
    <citation type="journal article" date="2022" name="Mol. Ecol. Resour.">
        <title>The genomes of chicory, endive, great burdock and yacon provide insights into Asteraceae paleo-polyploidization history and plant inulin production.</title>
        <authorList>
            <person name="Fan W."/>
            <person name="Wang S."/>
            <person name="Wang H."/>
            <person name="Wang A."/>
            <person name="Jiang F."/>
            <person name="Liu H."/>
            <person name="Zhao H."/>
            <person name="Xu D."/>
            <person name="Zhang Y."/>
        </authorList>
    </citation>
    <scope>NUCLEOTIDE SEQUENCE [LARGE SCALE GENOMIC DNA]</scope>
    <source>
        <strain evidence="2">cv. Niubang</strain>
    </source>
</reference>